<accession>A0A2I4E6B9</accession>
<proteinExistence type="predicted"/>
<dbReference type="AlphaFoldDB" id="A0A2I4E6B9"/>
<dbReference type="InParanoid" id="A0A2I4E6B9"/>
<protein>
    <submittedName>
        <fullName evidence="2">Uncharacterized protein LOC108986681 isoform X1</fullName>
    </submittedName>
</protein>
<organism evidence="1 2">
    <name type="scientific">Juglans regia</name>
    <name type="common">English walnut</name>
    <dbReference type="NCBI Taxonomy" id="51240"/>
    <lineage>
        <taxon>Eukaryota</taxon>
        <taxon>Viridiplantae</taxon>
        <taxon>Streptophyta</taxon>
        <taxon>Embryophyta</taxon>
        <taxon>Tracheophyta</taxon>
        <taxon>Spermatophyta</taxon>
        <taxon>Magnoliopsida</taxon>
        <taxon>eudicotyledons</taxon>
        <taxon>Gunneridae</taxon>
        <taxon>Pentapetalae</taxon>
        <taxon>rosids</taxon>
        <taxon>fabids</taxon>
        <taxon>Fagales</taxon>
        <taxon>Juglandaceae</taxon>
        <taxon>Juglans</taxon>
    </lineage>
</organism>
<dbReference type="Proteomes" id="UP000235220">
    <property type="component" value="Chromosome 10"/>
</dbReference>
<dbReference type="KEGG" id="jre:108986681"/>
<dbReference type="GeneID" id="108986681"/>
<sequence>MGFLHPLRNSQFHPHHHYPPSFLHLNPTTNLNHLQNVMMKLLLLLLRRIALAQRGHCPRERCTICLHFQESDKILDESTGMQIYVHVNYIISVLIQARIMKVKAVVLSASCVYLQLLACCCEKVTKTQVAREDQRNEVLYMLIIGLLLL</sequence>
<keyword evidence="1" id="KW-1185">Reference proteome</keyword>
<reference evidence="2" key="1">
    <citation type="submission" date="2025-08" db="UniProtKB">
        <authorList>
            <consortium name="RefSeq"/>
        </authorList>
    </citation>
    <scope>IDENTIFICATION</scope>
    <source>
        <tissue evidence="2">Leaves</tissue>
    </source>
</reference>
<evidence type="ECO:0000313" key="1">
    <source>
        <dbReference type="Proteomes" id="UP000235220"/>
    </source>
</evidence>
<name>A0A2I4E6B9_JUGRE</name>
<dbReference type="RefSeq" id="XP_018814923.2">
    <property type="nucleotide sequence ID" value="XM_018959378.2"/>
</dbReference>
<evidence type="ECO:0000313" key="2">
    <source>
        <dbReference type="RefSeq" id="XP_018814923.2"/>
    </source>
</evidence>
<gene>
    <name evidence="2" type="primary">LOC108986681</name>
</gene>